<sequence>MNKEEIINLLKSRIKTCYRDLLFARSQKGYRKDWIEGFRSRLDELILVYHQIYDISFVDACEELNINYKDVNTEDA</sequence>
<dbReference type="EMBL" id="LAZR01000485">
    <property type="protein sequence ID" value="KKN67000.1"/>
    <property type="molecule type" value="Genomic_DNA"/>
</dbReference>
<comment type="caution">
    <text evidence="1">The sequence shown here is derived from an EMBL/GenBank/DDBJ whole genome shotgun (WGS) entry which is preliminary data.</text>
</comment>
<name>A0A0F9SDR3_9ZZZZ</name>
<organism evidence="1">
    <name type="scientific">marine sediment metagenome</name>
    <dbReference type="NCBI Taxonomy" id="412755"/>
    <lineage>
        <taxon>unclassified sequences</taxon>
        <taxon>metagenomes</taxon>
        <taxon>ecological metagenomes</taxon>
    </lineage>
</organism>
<protein>
    <submittedName>
        <fullName evidence="1">Uncharacterized protein</fullName>
    </submittedName>
</protein>
<accession>A0A0F9SDR3</accession>
<gene>
    <name evidence="1" type="ORF">LCGC14_0465540</name>
</gene>
<dbReference type="AlphaFoldDB" id="A0A0F9SDR3"/>
<evidence type="ECO:0000313" key="1">
    <source>
        <dbReference type="EMBL" id="KKN67000.1"/>
    </source>
</evidence>
<reference evidence="1" key="1">
    <citation type="journal article" date="2015" name="Nature">
        <title>Complex archaea that bridge the gap between prokaryotes and eukaryotes.</title>
        <authorList>
            <person name="Spang A."/>
            <person name="Saw J.H."/>
            <person name="Jorgensen S.L."/>
            <person name="Zaremba-Niedzwiedzka K."/>
            <person name="Martijn J."/>
            <person name="Lind A.E."/>
            <person name="van Eijk R."/>
            <person name="Schleper C."/>
            <person name="Guy L."/>
            <person name="Ettema T.J."/>
        </authorList>
    </citation>
    <scope>NUCLEOTIDE SEQUENCE</scope>
</reference>
<proteinExistence type="predicted"/>